<feature type="domain" description="Histidine kinase" evidence="9">
    <location>
        <begin position="217"/>
        <end position="415"/>
    </location>
</feature>
<dbReference type="Pfam" id="PF07730">
    <property type="entry name" value="HisKA_3"/>
    <property type="match status" value="1"/>
</dbReference>
<keyword evidence="4" id="KW-0812">Transmembrane</keyword>
<dbReference type="InterPro" id="IPR003018">
    <property type="entry name" value="GAF"/>
</dbReference>
<accession>A0A831TIP0</accession>
<keyword evidence="6" id="KW-1133">Transmembrane helix</keyword>
<evidence type="ECO:0000256" key="5">
    <source>
        <dbReference type="ARBA" id="ARBA00022777"/>
    </source>
</evidence>
<dbReference type="Gene3D" id="3.30.450.40">
    <property type="match status" value="1"/>
</dbReference>
<sequence>MSVVVHRPPDSLPQPTVDADGWQAQLESLYAISVEIAGLRELSQVMDRALEYCLALTSSAFGFIGLVDGPDTMDVAAIRGFIPDRPGFYERFRKIPIRRTIFGVVILEGRSNLSNDVLNDPLHVGSPRGHPPVRTFLGVPLKVRDETIGMIGVANRPDGYDAGHERLLSTFANQVAVAIANARLYEQQRQMIADLQALHARLNAAQVEALIHQERNRIAEELHDRVAQIIFSIGIEATWCLEQEEVSPELAASLGRIRDLAARGAAEIRRAVYDLAAEPPAGRELVQELRELVESFQGPDLQIDLVVDGRPRRLAHEAEETVLRIVAEALANVRRHAGADLAIVSLQYSPKAVTLVVQDNGRGIPASLLEWTLHRPGHLGLRSMQRRVAALGGQLHLQNGEDGGVVLRAVIPAEPRR</sequence>
<name>A0A831TIP0_9BACT</name>
<evidence type="ECO:0000256" key="1">
    <source>
        <dbReference type="ARBA" id="ARBA00004651"/>
    </source>
</evidence>
<keyword evidence="5 10" id="KW-0418">Kinase</keyword>
<dbReference type="PROSITE" id="PS50109">
    <property type="entry name" value="HIS_KIN"/>
    <property type="match status" value="1"/>
</dbReference>
<dbReference type="SMART" id="SM00065">
    <property type="entry name" value="GAF"/>
    <property type="match status" value="1"/>
</dbReference>
<proteinExistence type="predicted"/>
<evidence type="ECO:0000256" key="8">
    <source>
        <dbReference type="ARBA" id="ARBA00023136"/>
    </source>
</evidence>
<organism evidence="10">
    <name type="scientific">Thermorudis peleae</name>
    <dbReference type="NCBI Taxonomy" id="1382356"/>
    <lineage>
        <taxon>Bacteria</taxon>
        <taxon>Pseudomonadati</taxon>
        <taxon>Thermomicrobiota</taxon>
        <taxon>Thermomicrobia</taxon>
        <taxon>Thermomicrobia incertae sedis</taxon>
        <taxon>Thermorudis</taxon>
    </lineage>
</organism>
<dbReference type="InterPro" id="IPR036890">
    <property type="entry name" value="HATPase_C_sf"/>
</dbReference>
<keyword evidence="7" id="KW-0902">Two-component regulatory system</keyword>
<dbReference type="AlphaFoldDB" id="A0A831TIP0"/>
<comment type="caution">
    <text evidence="10">The sequence shown here is derived from an EMBL/GenBank/DDBJ whole genome shotgun (WGS) entry which is preliminary data.</text>
</comment>
<dbReference type="SUPFAM" id="SSF55874">
    <property type="entry name" value="ATPase domain of HSP90 chaperone/DNA topoisomerase II/histidine kinase"/>
    <property type="match status" value="1"/>
</dbReference>
<dbReference type="InterPro" id="IPR029016">
    <property type="entry name" value="GAF-like_dom_sf"/>
</dbReference>
<evidence type="ECO:0000256" key="6">
    <source>
        <dbReference type="ARBA" id="ARBA00022989"/>
    </source>
</evidence>
<dbReference type="GO" id="GO:0000155">
    <property type="term" value="F:phosphorelay sensor kinase activity"/>
    <property type="evidence" value="ECO:0007669"/>
    <property type="project" value="InterPro"/>
</dbReference>
<protein>
    <submittedName>
        <fullName evidence="10">GAF domain-containing sensor histidine kinase</fullName>
    </submittedName>
</protein>
<dbReference type="InterPro" id="IPR005467">
    <property type="entry name" value="His_kinase_dom"/>
</dbReference>
<keyword evidence="2" id="KW-1003">Cell membrane</keyword>
<dbReference type="Gene3D" id="1.20.5.1930">
    <property type="match status" value="1"/>
</dbReference>
<dbReference type="SMART" id="SM00387">
    <property type="entry name" value="HATPase_c"/>
    <property type="match status" value="1"/>
</dbReference>
<dbReference type="EMBL" id="DSIY01000358">
    <property type="protein sequence ID" value="HEG92794.1"/>
    <property type="molecule type" value="Genomic_DNA"/>
</dbReference>
<keyword evidence="3" id="KW-0808">Transferase</keyword>
<dbReference type="PANTHER" id="PTHR24421">
    <property type="entry name" value="NITRATE/NITRITE SENSOR PROTEIN NARX-RELATED"/>
    <property type="match status" value="1"/>
</dbReference>
<dbReference type="Pfam" id="PF02518">
    <property type="entry name" value="HATPase_c"/>
    <property type="match status" value="1"/>
</dbReference>
<dbReference type="InterPro" id="IPR050482">
    <property type="entry name" value="Sensor_HK_TwoCompSys"/>
</dbReference>
<dbReference type="PANTHER" id="PTHR24421:SF37">
    <property type="entry name" value="SENSOR HISTIDINE KINASE NARS"/>
    <property type="match status" value="1"/>
</dbReference>
<gene>
    <name evidence="10" type="ORF">ENP34_15370</name>
</gene>
<dbReference type="SUPFAM" id="SSF55781">
    <property type="entry name" value="GAF domain-like"/>
    <property type="match status" value="1"/>
</dbReference>
<comment type="subcellular location">
    <subcellularLocation>
        <location evidence="1">Cell membrane</location>
        <topology evidence="1">Multi-pass membrane protein</topology>
    </subcellularLocation>
</comment>
<evidence type="ECO:0000256" key="2">
    <source>
        <dbReference type="ARBA" id="ARBA00022475"/>
    </source>
</evidence>
<evidence type="ECO:0000256" key="3">
    <source>
        <dbReference type="ARBA" id="ARBA00022679"/>
    </source>
</evidence>
<keyword evidence="8" id="KW-0472">Membrane</keyword>
<reference evidence="10" key="1">
    <citation type="journal article" date="2020" name="mSystems">
        <title>Genome- and Community-Level Interaction Insights into Carbon Utilization and Element Cycling Functions of Hydrothermarchaeota in Hydrothermal Sediment.</title>
        <authorList>
            <person name="Zhou Z."/>
            <person name="Liu Y."/>
            <person name="Xu W."/>
            <person name="Pan J."/>
            <person name="Luo Z.H."/>
            <person name="Li M."/>
        </authorList>
    </citation>
    <scope>NUCLEOTIDE SEQUENCE [LARGE SCALE GENOMIC DNA]</scope>
    <source>
        <strain evidence="10">SpSt-210</strain>
    </source>
</reference>
<evidence type="ECO:0000256" key="7">
    <source>
        <dbReference type="ARBA" id="ARBA00023012"/>
    </source>
</evidence>
<dbReference type="GO" id="GO:0005886">
    <property type="term" value="C:plasma membrane"/>
    <property type="evidence" value="ECO:0007669"/>
    <property type="project" value="UniProtKB-SubCell"/>
</dbReference>
<evidence type="ECO:0000259" key="9">
    <source>
        <dbReference type="PROSITE" id="PS50109"/>
    </source>
</evidence>
<dbReference type="GO" id="GO:0046983">
    <property type="term" value="F:protein dimerization activity"/>
    <property type="evidence" value="ECO:0007669"/>
    <property type="project" value="InterPro"/>
</dbReference>
<evidence type="ECO:0000256" key="4">
    <source>
        <dbReference type="ARBA" id="ARBA00022692"/>
    </source>
</evidence>
<dbReference type="InterPro" id="IPR011712">
    <property type="entry name" value="Sig_transdc_His_kin_sub3_dim/P"/>
</dbReference>
<dbReference type="CDD" id="cd16917">
    <property type="entry name" value="HATPase_UhpB-NarQ-NarX-like"/>
    <property type="match status" value="1"/>
</dbReference>
<evidence type="ECO:0000313" key="10">
    <source>
        <dbReference type="EMBL" id="HEG92794.1"/>
    </source>
</evidence>
<dbReference type="Pfam" id="PF13185">
    <property type="entry name" value="GAF_2"/>
    <property type="match status" value="1"/>
</dbReference>
<dbReference type="InterPro" id="IPR003594">
    <property type="entry name" value="HATPase_dom"/>
</dbReference>
<dbReference type="Gene3D" id="3.30.565.10">
    <property type="entry name" value="Histidine kinase-like ATPase, C-terminal domain"/>
    <property type="match status" value="1"/>
</dbReference>